<dbReference type="SUPFAM" id="SSF54665">
    <property type="entry name" value="CO dehydrogenase molybdoprotein N-domain-like"/>
    <property type="match status" value="1"/>
</dbReference>
<feature type="domain" description="FAD-binding PCMH-type" evidence="7">
    <location>
        <begin position="114"/>
        <end position="300"/>
    </location>
</feature>
<dbReference type="InterPro" id="IPR005107">
    <property type="entry name" value="CO_DH_flav_C"/>
</dbReference>
<dbReference type="InterPro" id="IPR036856">
    <property type="entry name" value="Ald_Oxase/Xan_DH_a/b_sf"/>
</dbReference>
<dbReference type="InterPro" id="IPR037165">
    <property type="entry name" value="AldOxase/xan_DH_Mopterin-bd_sf"/>
</dbReference>
<dbReference type="OrthoDB" id="8300278at2759"/>
<dbReference type="Pfam" id="PF01315">
    <property type="entry name" value="Ald_Xan_dh_C"/>
    <property type="match status" value="1"/>
</dbReference>
<keyword evidence="3" id="KW-0560">Oxidoreductase</keyword>
<evidence type="ECO:0000313" key="8">
    <source>
        <dbReference type="EMBL" id="CUG83885.1"/>
    </source>
</evidence>
<dbReference type="Pfam" id="PF20256">
    <property type="entry name" value="MoCoBD_2"/>
    <property type="match status" value="1"/>
</dbReference>
<dbReference type="SMART" id="SM01008">
    <property type="entry name" value="Ald_Xan_dh_C"/>
    <property type="match status" value="1"/>
</dbReference>
<evidence type="ECO:0000313" key="9">
    <source>
        <dbReference type="Proteomes" id="UP000051952"/>
    </source>
</evidence>
<keyword evidence="6" id="KW-0001">2Fe-2S</keyword>
<dbReference type="AlphaFoldDB" id="A0A0S4J223"/>
<dbReference type="InterPro" id="IPR016166">
    <property type="entry name" value="FAD-bd_PCMH"/>
</dbReference>
<organism evidence="8 9">
    <name type="scientific">Bodo saltans</name>
    <name type="common">Flagellated protozoan</name>
    <dbReference type="NCBI Taxonomy" id="75058"/>
    <lineage>
        <taxon>Eukaryota</taxon>
        <taxon>Discoba</taxon>
        <taxon>Euglenozoa</taxon>
        <taxon>Kinetoplastea</taxon>
        <taxon>Metakinetoplastina</taxon>
        <taxon>Eubodonida</taxon>
        <taxon>Bodonidae</taxon>
        <taxon>Bodo</taxon>
    </lineage>
</organism>
<dbReference type="OMA" id="IPGPNYV"/>
<dbReference type="Gene3D" id="3.30.390.50">
    <property type="entry name" value="CO dehydrogenase flavoprotein, C-terminal domain"/>
    <property type="match status" value="1"/>
</dbReference>
<feature type="binding site" evidence="5">
    <location>
        <begin position="229"/>
        <end position="233"/>
    </location>
    <ligand>
        <name>FAD</name>
        <dbReference type="ChEBI" id="CHEBI:57692"/>
    </ligand>
</feature>
<dbReference type="InterPro" id="IPR000674">
    <property type="entry name" value="Ald_Oxase/Xan_DH_a/b"/>
</dbReference>
<keyword evidence="6" id="KW-0479">Metal-binding</keyword>
<dbReference type="SUPFAM" id="SSF47741">
    <property type="entry name" value="CO dehydrogenase ISP C-domain like"/>
    <property type="match status" value="1"/>
</dbReference>
<dbReference type="InterPro" id="IPR036683">
    <property type="entry name" value="CO_DH_flav_C_dom_sf"/>
</dbReference>
<evidence type="ECO:0000256" key="6">
    <source>
        <dbReference type="PIRSR" id="PIRSR000127-3"/>
    </source>
</evidence>
<dbReference type="SUPFAM" id="SSF56003">
    <property type="entry name" value="Molybdenum cofactor-binding domain"/>
    <property type="match status" value="1"/>
</dbReference>
<evidence type="ECO:0000256" key="4">
    <source>
        <dbReference type="PIRSR" id="PIRSR000127-1"/>
    </source>
</evidence>
<evidence type="ECO:0000256" key="5">
    <source>
        <dbReference type="PIRSR" id="PIRSR000127-2"/>
    </source>
</evidence>
<dbReference type="Pfam" id="PF03450">
    <property type="entry name" value="CO_deh_flav_C"/>
    <property type="match status" value="1"/>
</dbReference>
<keyword evidence="6" id="KW-0411">Iron-sulfur</keyword>
<dbReference type="Pfam" id="PF00941">
    <property type="entry name" value="FAD_binding_5"/>
    <property type="match status" value="1"/>
</dbReference>
<dbReference type="GO" id="GO:0051537">
    <property type="term" value="F:2 iron, 2 sulfur cluster binding"/>
    <property type="evidence" value="ECO:0007669"/>
    <property type="project" value="UniProtKB-KW"/>
</dbReference>
<dbReference type="Gene3D" id="3.30.465.10">
    <property type="match status" value="1"/>
</dbReference>
<dbReference type="Proteomes" id="UP000051952">
    <property type="component" value="Unassembled WGS sequence"/>
</dbReference>
<feature type="binding site" evidence="5">
    <location>
        <position position="884"/>
    </location>
    <ligand>
        <name>substrate</name>
    </ligand>
</feature>
<dbReference type="InterPro" id="IPR016169">
    <property type="entry name" value="FAD-bd_PCMH_sub2"/>
</dbReference>
<dbReference type="InterPro" id="IPR016208">
    <property type="entry name" value="Ald_Oxase/xanthine_DH-like"/>
</dbReference>
<evidence type="ECO:0000256" key="1">
    <source>
        <dbReference type="ARBA" id="ARBA00006849"/>
    </source>
</evidence>
<keyword evidence="2 6" id="KW-0500">Molybdenum</keyword>
<feature type="binding site" evidence="6">
    <location>
        <position position="954"/>
    </location>
    <ligand>
        <name>Mo-molybdopterin</name>
        <dbReference type="ChEBI" id="CHEBI:71302"/>
    </ligand>
    <ligandPart>
        <name>Mo</name>
        <dbReference type="ChEBI" id="CHEBI:28685"/>
    </ligandPart>
</feature>
<dbReference type="GO" id="GO:0005506">
    <property type="term" value="F:iron ion binding"/>
    <property type="evidence" value="ECO:0007669"/>
    <property type="project" value="InterPro"/>
</dbReference>
<evidence type="ECO:0000256" key="2">
    <source>
        <dbReference type="ARBA" id="ARBA00022505"/>
    </source>
</evidence>
<feature type="binding site" evidence="6">
    <location>
        <position position="28"/>
    </location>
    <ligand>
        <name>[2Fe-2S] cluster</name>
        <dbReference type="ChEBI" id="CHEBI:190135"/>
        <label>2</label>
    </ligand>
</feature>
<dbReference type="InterPro" id="IPR002346">
    <property type="entry name" value="Mopterin_DH_FAD-bd"/>
</dbReference>
<dbReference type="InterPro" id="IPR036884">
    <property type="entry name" value="2Fe-2S-bd_dom_sf"/>
</dbReference>
<keyword evidence="5" id="KW-0274">FAD</keyword>
<proteinExistence type="inferred from homology"/>
<dbReference type="PANTHER" id="PTHR11908">
    <property type="entry name" value="XANTHINE DEHYDROGENASE"/>
    <property type="match status" value="1"/>
</dbReference>
<dbReference type="SUPFAM" id="SSF56176">
    <property type="entry name" value="FAD-binding/transporter-associated domain-like"/>
    <property type="match status" value="1"/>
</dbReference>
<gene>
    <name evidence="8" type="ORF">BSAL_87880</name>
</gene>
<comment type="cofactor">
    <cofactor evidence="6">
        <name>Mo-molybdopterin</name>
        <dbReference type="ChEBI" id="CHEBI:71302"/>
    </cofactor>
    <text evidence="6">Binds 1 Mo-molybdopterin (Mo-MPT) cofactor per subunit.</text>
</comment>
<dbReference type="VEuPathDB" id="TriTrypDB:BSAL_87880"/>
<feature type="binding site" evidence="5">
    <location>
        <position position="309"/>
    </location>
    <ligand>
        <name>FAD</name>
        <dbReference type="ChEBI" id="CHEBI:57692"/>
    </ligand>
</feature>
<keyword evidence="6" id="KW-0408">Iron</keyword>
<comment type="cofactor">
    <cofactor evidence="5">
        <name>FAD</name>
        <dbReference type="ChEBI" id="CHEBI:57692"/>
    </cofactor>
</comment>
<comment type="cofactor">
    <cofactor evidence="6">
        <name>[2Fe-2S] cluster</name>
        <dbReference type="ChEBI" id="CHEBI:190135"/>
    </cofactor>
    <text evidence="6">Binds 2 [2Fe-2S] clusters.</text>
</comment>
<accession>A0A0S4J223</accession>
<reference evidence="9" key="1">
    <citation type="submission" date="2015-09" db="EMBL/GenBank/DDBJ databases">
        <authorList>
            <consortium name="Pathogen Informatics"/>
        </authorList>
    </citation>
    <scope>NUCLEOTIDE SEQUENCE [LARGE SCALE GENOMIC DNA]</scope>
    <source>
        <strain evidence="9">Lake Konstanz</strain>
    </source>
</reference>
<dbReference type="InterPro" id="IPR036318">
    <property type="entry name" value="FAD-bd_PCMH-like_sf"/>
</dbReference>
<feature type="binding site" evidence="6">
    <location>
        <position position="786"/>
    </location>
    <ligand>
        <name>Mo-molybdopterin</name>
        <dbReference type="ChEBI" id="CHEBI:71302"/>
    </ligand>
    <ligandPart>
        <name>Mo</name>
        <dbReference type="ChEBI" id="CHEBI:28685"/>
    </ligandPart>
</feature>
<dbReference type="InterPro" id="IPR002888">
    <property type="entry name" value="2Fe-2S-bd"/>
</dbReference>
<feature type="active site" description="Proton acceptor" evidence="4">
    <location>
        <position position="1127"/>
    </location>
</feature>
<dbReference type="Pfam" id="PF02738">
    <property type="entry name" value="MoCoBD_1"/>
    <property type="match status" value="1"/>
</dbReference>
<evidence type="ECO:0000256" key="3">
    <source>
        <dbReference type="ARBA" id="ARBA00023002"/>
    </source>
</evidence>
<keyword evidence="9" id="KW-1185">Reference proteome</keyword>
<feature type="binding site" evidence="5">
    <location>
        <position position="290"/>
    </location>
    <ligand>
        <name>FAD</name>
        <dbReference type="ChEBI" id="CHEBI:57692"/>
    </ligand>
</feature>
<dbReference type="InterPro" id="IPR046867">
    <property type="entry name" value="AldOxase/xan_DH_MoCoBD2"/>
</dbReference>
<dbReference type="EMBL" id="CYKH01001106">
    <property type="protein sequence ID" value="CUG83885.1"/>
    <property type="molecule type" value="Genomic_DNA"/>
</dbReference>
<feature type="binding site" evidence="6">
    <location>
        <position position="672"/>
    </location>
    <ligand>
        <name>Mo-molybdopterin</name>
        <dbReference type="ChEBI" id="CHEBI:71302"/>
    </ligand>
    <ligandPart>
        <name>Mo</name>
        <dbReference type="ChEBI" id="CHEBI:28685"/>
    </ligandPart>
</feature>
<evidence type="ECO:0000259" key="7">
    <source>
        <dbReference type="PROSITE" id="PS51387"/>
    </source>
</evidence>
<comment type="similarity">
    <text evidence="1">Belongs to the xanthine dehydrogenase family.</text>
</comment>
<feature type="binding site" evidence="6">
    <location>
        <position position="26"/>
    </location>
    <ligand>
        <name>[2Fe-2S] cluster</name>
        <dbReference type="ChEBI" id="CHEBI:190135"/>
        <label>2</label>
    </ligand>
</feature>
<dbReference type="Gene3D" id="3.30.365.10">
    <property type="entry name" value="Aldehyde oxidase/xanthine dehydrogenase, molybdopterin binding domain"/>
    <property type="match status" value="4"/>
</dbReference>
<dbReference type="SUPFAM" id="SSF55447">
    <property type="entry name" value="CO dehydrogenase flavoprotein C-terminal domain-like"/>
    <property type="match status" value="1"/>
</dbReference>
<dbReference type="Gene3D" id="3.90.1170.50">
    <property type="entry name" value="Aldehyde oxidase/xanthine dehydrogenase, a/b hammerhead"/>
    <property type="match status" value="1"/>
</dbReference>
<dbReference type="GO" id="GO:0071949">
    <property type="term" value="F:FAD binding"/>
    <property type="evidence" value="ECO:0007669"/>
    <property type="project" value="InterPro"/>
</dbReference>
<keyword evidence="5" id="KW-0285">Flavoprotein</keyword>
<dbReference type="GO" id="GO:0016491">
    <property type="term" value="F:oxidoreductase activity"/>
    <property type="evidence" value="ECO:0007669"/>
    <property type="project" value="UniProtKB-KW"/>
</dbReference>
<dbReference type="Pfam" id="PF01799">
    <property type="entry name" value="Fer2_2"/>
    <property type="match status" value="1"/>
</dbReference>
<dbReference type="PIRSF" id="PIRSF000127">
    <property type="entry name" value="Xanthine_DH"/>
    <property type="match status" value="1"/>
</dbReference>
<feature type="binding site" evidence="5">
    <location>
        <begin position="144"/>
        <end position="151"/>
    </location>
    <ligand>
        <name>FAD</name>
        <dbReference type="ChEBI" id="CHEBI:57692"/>
    </ligand>
</feature>
<dbReference type="SMART" id="SM01092">
    <property type="entry name" value="CO_deh_flav_C"/>
    <property type="match status" value="1"/>
</dbReference>
<dbReference type="Gene3D" id="1.10.150.120">
    <property type="entry name" value="[2Fe-2S]-binding domain"/>
    <property type="match status" value="1"/>
</dbReference>
<protein>
    <submittedName>
        <fullName evidence="8">Xanthine dehydrogenase, putative</fullName>
    </submittedName>
</protein>
<name>A0A0S4J223_BODSA</name>
<dbReference type="InterPro" id="IPR008274">
    <property type="entry name" value="AldOxase/xan_DH_MoCoBD1"/>
</dbReference>
<sequence length="1181" mass="126290">MLYAYLQENPNPTPLEVEQILDGNLCRCTGYRPILDTFKSFATSTSFGEWQESLSQCRKENCCQKKDKKMKDLEDCHDGNVAPPSRIMKVTNTAKKRTVSTAAPPSYNDAVLPKATTQTIWQDCATLADVAYWLQHYSNLQVMLTVGATSLAVYPTEYDVYLNIGAAPELNVLTQSDSGVTIGAANSIKSAIDFIQTVTTANAYQTKNFTPLLAHLHRVAGYSIRCRASIGGNLMVCKQHQSPNDFFPSDVAICMLGIGATLNVLDATTNTQTSVSVEAFLAMDFTQKILVSISIPFATSQFQTFTTYKIAKRQVMAHALVNCAFQSTLSPLSGTLSAVTVAIGGVFASPTRVTAIETALSGLTVSNLTSVVAVCGQLQTILTAGVAPQGGRQAYRVQVAVNYLYKYLLSLQTSVPPALESATRNWMVRPVTTSSQTFGTDPAEYPVSMPLNKIDGLAQTAGEAQYTADIPPPFGLLHAAIVQTTEAKATISFVDSTVCNNIEGFVKYLDATSIPAAQNSFSVAPIFAGNTASYAGQCIGCVVATTRDIALKCAQLIQNTVQYTNVQTPILSVDESIAANMAFPNTFSPVQRGNTTTGFAQSVKVVTGTVNIGSQYHIHIENNAAIVEPVEGMYKITAASQSPVNCQQIVSQALNIPASLVQVNTRRCGGGFGAKQTNRNFTASVAAIACQALQQPVSLELTLQDPLRGLGARPLYQYTYKLGVDANNKILSFQGDLALASGFAATDCAGEASTCLTNLDNCYNIPNYQVSVTMYQTNIAPGTSVRGPGWIQAITLMEMCMNGAASQLGIDSTQFRELNFYQAGNTLPTGMPLPECNLQRVWSTAKTSSNFTERQAAVATFNAANKFVKRGIAATPTRFGVDWTWPSYNATVAIYSDGSIAITHGGVEIGQGINTKVIQACAYKFGLSVDDMPIIRVLPATTRVAPNPTNVTGGSVTSELCTLTVMHCCETLNRRLAPFRSQYPTWKEAVGAAAGAYVDMLASAVSGQPQTPSYTRYNTWGTAISEVEVDGLTGQFEVIRTDLVYDCGMSLNPYIDIGQVEGGFTFGLGWFTCESVSWDPATGNANDATTWEYKPPTAYEIPETFNVTLLENSYNTSGVLSSKACGEPPVALSFSVVHALQDAINAVRTEVGDAAVPVAALPLGVDAICNQCGIATSDFVL</sequence>
<dbReference type="PROSITE" id="PS51387">
    <property type="entry name" value="FAD_PCMH"/>
    <property type="match status" value="1"/>
</dbReference>
<feature type="binding site" evidence="6">
    <location>
        <position position="641"/>
    </location>
    <ligand>
        <name>Mo-molybdopterin</name>
        <dbReference type="ChEBI" id="CHEBI:71302"/>
    </ligand>
    <ligandPart>
        <name>Mo</name>
        <dbReference type="ChEBI" id="CHEBI:28685"/>
    </ligandPart>
</feature>
<dbReference type="PANTHER" id="PTHR11908:SF132">
    <property type="entry name" value="ALDEHYDE OXIDASE 1-RELATED"/>
    <property type="match status" value="1"/>
</dbReference>